<dbReference type="InterPro" id="IPR001547">
    <property type="entry name" value="Glyco_hydro_5"/>
</dbReference>
<dbReference type="PANTHER" id="PTHR31297:SF43">
    <property type="entry name" value="GLUCAN 1,3-BETA-GLUCOSIDASE 3"/>
    <property type="match status" value="1"/>
</dbReference>
<keyword evidence="3 4" id="KW-0326">Glycosidase</keyword>
<sequence length="518" mass="57932">MKKFFSKIQDKIDGSKPSYDAEIPPTNKPLSGRQYYQFRKQRGVNLGAWFSLEAWLTPSLFEKAKDPKDSEHDLVSALSTDEARALLENHWDNFINDGDWQWMASHGINSVRLPVGYFHVLAGFQEEKVRALLSGTDFEKYADVYQGAWPRIQNAIETARKHNIGVLLDLHSAPGCQNADGHSGMSTGKVKMWEGFHSGKNQRKTTEILVALASALGEHENVIGLELLNEPQNHSDLHPWYEKTIHEIRTSASPAGRTLPLYIGDGWATDHYADLVGKKSAADNFLVLDHHYYRAFTNEDHNTAAEAHAQAIDPDANGHCAGNLANQASKCNGSIIIGEWSGALNPNSFQKSQIQSKLQARTMFSQAEWKAFERITAGYYYWTLKKEGGPDPGWCLYTAIEKGSMPPSLDPLQSRRPNPDALAGQLDNALGPRLQGHVDHWSKQGGEHEHWRFEEGFRLAWSDAGEFARQGTEVGLAGQLTMLRGAAHRQEKGDSPVAWEFDHGYSQGLEAYKQMMYS</sequence>
<name>A0AAF0EQY4_9BASI</name>
<dbReference type="Gene3D" id="3.20.20.80">
    <property type="entry name" value="Glycosidases"/>
    <property type="match status" value="1"/>
</dbReference>
<organism evidence="6 7">
    <name type="scientific">Malassezia cuniculi</name>
    <dbReference type="NCBI Taxonomy" id="948313"/>
    <lineage>
        <taxon>Eukaryota</taxon>
        <taxon>Fungi</taxon>
        <taxon>Dikarya</taxon>
        <taxon>Basidiomycota</taxon>
        <taxon>Ustilaginomycotina</taxon>
        <taxon>Malasseziomycetes</taxon>
        <taxon>Malasseziales</taxon>
        <taxon>Malasseziaceae</taxon>
        <taxon>Malassezia</taxon>
    </lineage>
</organism>
<dbReference type="GO" id="GO:0005737">
    <property type="term" value="C:cytoplasm"/>
    <property type="evidence" value="ECO:0007669"/>
    <property type="project" value="UniProtKB-ARBA"/>
</dbReference>
<dbReference type="SUPFAM" id="SSF51445">
    <property type="entry name" value="(Trans)glycosidases"/>
    <property type="match status" value="1"/>
</dbReference>
<evidence type="ECO:0000256" key="3">
    <source>
        <dbReference type="ARBA" id="ARBA00023295"/>
    </source>
</evidence>
<evidence type="ECO:0000313" key="6">
    <source>
        <dbReference type="EMBL" id="WFD33249.1"/>
    </source>
</evidence>
<evidence type="ECO:0000256" key="4">
    <source>
        <dbReference type="RuleBase" id="RU361153"/>
    </source>
</evidence>
<evidence type="ECO:0000256" key="2">
    <source>
        <dbReference type="ARBA" id="ARBA00022801"/>
    </source>
</evidence>
<dbReference type="GO" id="GO:0009251">
    <property type="term" value="P:glucan catabolic process"/>
    <property type="evidence" value="ECO:0007669"/>
    <property type="project" value="TreeGrafter"/>
</dbReference>
<evidence type="ECO:0000313" key="7">
    <source>
        <dbReference type="Proteomes" id="UP001219933"/>
    </source>
</evidence>
<dbReference type="PANTHER" id="PTHR31297">
    <property type="entry name" value="GLUCAN ENDO-1,6-BETA-GLUCOSIDASE B"/>
    <property type="match status" value="1"/>
</dbReference>
<protein>
    <recommendedName>
        <fullName evidence="5">Glycoside hydrolase family 5 domain-containing protein</fullName>
    </recommendedName>
</protein>
<dbReference type="FunFam" id="3.20.20.80:FF:000100">
    <property type="entry name" value="Glycoside hydrolase superfamily"/>
    <property type="match status" value="1"/>
</dbReference>
<dbReference type="AlphaFoldDB" id="A0AAF0EQY4"/>
<comment type="similarity">
    <text evidence="1 4">Belongs to the glycosyl hydrolase 5 (cellulase A) family.</text>
</comment>
<proteinExistence type="inferred from homology"/>
<keyword evidence="2 4" id="KW-0378">Hydrolase</keyword>
<keyword evidence="7" id="KW-1185">Reference proteome</keyword>
<reference evidence="6" key="1">
    <citation type="submission" date="2023-03" db="EMBL/GenBank/DDBJ databases">
        <title>Mating type loci evolution in Malassezia.</title>
        <authorList>
            <person name="Coelho M.A."/>
        </authorList>
    </citation>
    <scope>NUCLEOTIDE SEQUENCE</scope>
    <source>
        <strain evidence="6">CBS 11721</strain>
    </source>
</reference>
<dbReference type="EMBL" id="CP119877">
    <property type="protein sequence ID" value="WFD33249.1"/>
    <property type="molecule type" value="Genomic_DNA"/>
</dbReference>
<accession>A0AAF0EQY4</accession>
<dbReference type="GO" id="GO:0005576">
    <property type="term" value="C:extracellular region"/>
    <property type="evidence" value="ECO:0007669"/>
    <property type="project" value="TreeGrafter"/>
</dbReference>
<evidence type="ECO:0000256" key="1">
    <source>
        <dbReference type="ARBA" id="ARBA00005641"/>
    </source>
</evidence>
<dbReference type="InterPro" id="IPR017853">
    <property type="entry name" value="GH"/>
</dbReference>
<dbReference type="InterPro" id="IPR050386">
    <property type="entry name" value="Glycosyl_hydrolase_5"/>
</dbReference>
<dbReference type="GO" id="GO:0046557">
    <property type="term" value="F:glucan endo-1,6-beta-glucosidase activity"/>
    <property type="evidence" value="ECO:0007669"/>
    <property type="project" value="TreeGrafter"/>
</dbReference>
<evidence type="ECO:0000259" key="5">
    <source>
        <dbReference type="Pfam" id="PF00150"/>
    </source>
</evidence>
<dbReference type="Pfam" id="PF00150">
    <property type="entry name" value="Cellulase"/>
    <property type="match status" value="1"/>
</dbReference>
<dbReference type="GO" id="GO:0009986">
    <property type="term" value="C:cell surface"/>
    <property type="evidence" value="ECO:0007669"/>
    <property type="project" value="TreeGrafter"/>
</dbReference>
<dbReference type="Proteomes" id="UP001219933">
    <property type="component" value="Chromosome 1"/>
</dbReference>
<gene>
    <name evidence="6" type="ORF">MCUN1_000062</name>
</gene>
<feature type="domain" description="Glycoside hydrolase family 5" evidence="5">
    <location>
        <begin position="89"/>
        <end position="386"/>
    </location>
</feature>